<keyword evidence="1" id="KW-0732">Signal</keyword>
<evidence type="ECO:0000256" key="1">
    <source>
        <dbReference type="SAM" id="SignalP"/>
    </source>
</evidence>
<evidence type="ECO:0000313" key="2">
    <source>
        <dbReference type="EMBL" id="OQP63968.1"/>
    </source>
</evidence>
<dbReference type="AlphaFoldDB" id="A0A1V9G0B6"/>
<proteinExistence type="predicted"/>
<dbReference type="OrthoDB" id="678457at2"/>
<reference evidence="2 3" key="1">
    <citation type="submission" date="2016-03" db="EMBL/GenBank/DDBJ databases">
        <title>Niastella vici sp. nov., isolated from farmland soil.</title>
        <authorList>
            <person name="Chen L."/>
            <person name="Wang D."/>
            <person name="Yang S."/>
            <person name="Wang G."/>
        </authorList>
    </citation>
    <scope>NUCLEOTIDE SEQUENCE [LARGE SCALE GENOMIC DNA]</scope>
    <source>
        <strain evidence="2 3">DJ57</strain>
    </source>
</reference>
<dbReference type="Proteomes" id="UP000192796">
    <property type="component" value="Unassembled WGS sequence"/>
</dbReference>
<sequence>MKKYISLLAVSVIATISVCAQNRLMAIGTLGTVNESPADTKDLISIKALHDFNKTYKTVTNEDWYIIQKGFMAKFTQQGIQHRIIYNKNGKWVATFRYYNEDQLPAEVRHLVKSTWYDAAIRQVSEVSFGGKTAYLVSIEDNTSLKTIKVVNNEMELFQEMVKL</sequence>
<comment type="caution">
    <text evidence="2">The sequence shown here is derived from an EMBL/GenBank/DDBJ whole genome shotgun (WGS) entry which is preliminary data.</text>
</comment>
<organism evidence="2 3">
    <name type="scientific">Niastella vici</name>
    <dbReference type="NCBI Taxonomy" id="1703345"/>
    <lineage>
        <taxon>Bacteria</taxon>
        <taxon>Pseudomonadati</taxon>
        <taxon>Bacteroidota</taxon>
        <taxon>Chitinophagia</taxon>
        <taxon>Chitinophagales</taxon>
        <taxon>Chitinophagaceae</taxon>
        <taxon>Niastella</taxon>
    </lineage>
</organism>
<dbReference type="SUPFAM" id="SSF160574">
    <property type="entry name" value="BT0923-like"/>
    <property type="match status" value="1"/>
</dbReference>
<gene>
    <name evidence="2" type="ORF">A3860_21335</name>
</gene>
<dbReference type="Gene3D" id="3.10.450.360">
    <property type="match status" value="1"/>
</dbReference>
<protein>
    <submittedName>
        <fullName evidence="2">Uncharacterized protein</fullName>
    </submittedName>
</protein>
<dbReference type="STRING" id="1703345.A3860_21335"/>
<dbReference type="EMBL" id="LVYD01000043">
    <property type="protein sequence ID" value="OQP63968.1"/>
    <property type="molecule type" value="Genomic_DNA"/>
</dbReference>
<feature type="chain" id="PRO_5013161860" evidence="1">
    <location>
        <begin position="21"/>
        <end position="164"/>
    </location>
</feature>
<feature type="signal peptide" evidence="1">
    <location>
        <begin position="1"/>
        <end position="20"/>
    </location>
</feature>
<evidence type="ECO:0000313" key="3">
    <source>
        <dbReference type="Proteomes" id="UP000192796"/>
    </source>
</evidence>
<dbReference type="RefSeq" id="WP_143774075.1">
    <property type="nucleotide sequence ID" value="NZ_LVYD01000043.1"/>
</dbReference>
<accession>A0A1V9G0B6</accession>
<name>A0A1V9G0B6_9BACT</name>
<keyword evidence="3" id="KW-1185">Reference proteome</keyword>